<feature type="signal peptide" evidence="2">
    <location>
        <begin position="1"/>
        <end position="23"/>
    </location>
</feature>
<comment type="caution">
    <text evidence="3">The sequence shown here is derived from an EMBL/GenBank/DDBJ whole genome shotgun (WGS) entry which is preliminary data.</text>
</comment>
<dbReference type="InterPro" id="IPR011990">
    <property type="entry name" value="TPR-like_helical_dom_sf"/>
</dbReference>
<sequence length="286" mass="33223">MKNKLHVTIAAILLTLILNKVNAQNYKDQFKNDICNCFENKINELRNSRSAYEQCFNKALPNHASAIDASINEENQQLKYKKGQELRKELKFKFFYELVSSCDMYYQILEEERQRKLMSAKSRVSRSHLERLNQQVAMTPNSTSYYRRAETYFYLGELKLAEADIRESLKLHKTGYNAAYLKKEQTLLGWILEEQKRYPEAIEIYNNVYNNGYSYGYYYYQDTKILAALVKRKAGIKGNTTSQPTVDNAANANNQKQIPAVNTSGSQPKKPTTAKPKKDLKKLFKL</sequence>
<evidence type="ECO:0000256" key="2">
    <source>
        <dbReference type="SAM" id="SignalP"/>
    </source>
</evidence>
<dbReference type="Pfam" id="PF13181">
    <property type="entry name" value="TPR_8"/>
    <property type="match status" value="1"/>
</dbReference>
<feature type="compositionally biased region" description="Polar residues" evidence="1">
    <location>
        <begin position="240"/>
        <end position="267"/>
    </location>
</feature>
<dbReference type="Gene3D" id="1.25.40.10">
    <property type="entry name" value="Tetratricopeptide repeat domain"/>
    <property type="match status" value="1"/>
</dbReference>
<accession>A0A5C7AVT7</accession>
<dbReference type="Proteomes" id="UP000321790">
    <property type="component" value="Unassembled WGS sequence"/>
</dbReference>
<keyword evidence="4" id="KW-1185">Reference proteome</keyword>
<evidence type="ECO:0000256" key="1">
    <source>
        <dbReference type="SAM" id="MobiDB-lite"/>
    </source>
</evidence>
<dbReference type="EMBL" id="VOSC01000012">
    <property type="protein sequence ID" value="TXE12790.1"/>
    <property type="molecule type" value="Genomic_DNA"/>
</dbReference>
<dbReference type="SUPFAM" id="SSF48452">
    <property type="entry name" value="TPR-like"/>
    <property type="match status" value="1"/>
</dbReference>
<name>A0A5C7AVT7_9FLAO</name>
<proteinExistence type="predicted"/>
<dbReference type="OrthoDB" id="1449471at2"/>
<dbReference type="AlphaFoldDB" id="A0A5C7AVT7"/>
<reference evidence="4" key="1">
    <citation type="submission" date="2019-08" db="EMBL/GenBank/DDBJ databases">
        <title>Seonamhaeicola sediminis sp. nov., isolated from marine sediment.</title>
        <authorList>
            <person name="Cao W.R."/>
        </authorList>
    </citation>
    <scope>NUCLEOTIDE SEQUENCE [LARGE SCALE GENOMIC DNA]</scope>
    <source>
        <strain evidence="4">Gy8</strain>
    </source>
</reference>
<evidence type="ECO:0000313" key="4">
    <source>
        <dbReference type="Proteomes" id="UP000321790"/>
    </source>
</evidence>
<evidence type="ECO:0000313" key="3">
    <source>
        <dbReference type="EMBL" id="TXE12790.1"/>
    </source>
</evidence>
<feature type="chain" id="PRO_5022741232" evidence="2">
    <location>
        <begin position="24"/>
        <end position="286"/>
    </location>
</feature>
<organism evidence="3 4">
    <name type="scientific">Seonamhaeicola algicola</name>
    <dbReference type="NCBI Taxonomy" id="1719036"/>
    <lineage>
        <taxon>Bacteria</taxon>
        <taxon>Pseudomonadati</taxon>
        <taxon>Bacteroidota</taxon>
        <taxon>Flavobacteriia</taxon>
        <taxon>Flavobacteriales</taxon>
        <taxon>Flavobacteriaceae</taxon>
    </lineage>
</organism>
<dbReference type="RefSeq" id="WP_147131405.1">
    <property type="nucleotide sequence ID" value="NZ_VOSC01000012.1"/>
</dbReference>
<gene>
    <name evidence="3" type="ORF">FUA26_03045</name>
</gene>
<keyword evidence="2" id="KW-0732">Signal</keyword>
<protein>
    <submittedName>
        <fullName evidence="3">Tetratricopeptide repeat protein</fullName>
    </submittedName>
</protein>
<dbReference type="InterPro" id="IPR019734">
    <property type="entry name" value="TPR_rpt"/>
</dbReference>
<feature type="region of interest" description="Disordered" evidence="1">
    <location>
        <begin position="240"/>
        <end position="279"/>
    </location>
</feature>